<keyword evidence="3" id="KW-1185">Reference proteome</keyword>
<proteinExistence type="predicted"/>
<evidence type="ECO:0000313" key="3">
    <source>
        <dbReference type="Proteomes" id="UP001642409"/>
    </source>
</evidence>
<comment type="caution">
    <text evidence="1">The sequence shown here is derived from an EMBL/GenBank/DDBJ whole genome shotgun (WGS) entry which is preliminary data.</text>
</comment>
<evidence type="ECO:0000313" key="1">
    <source>
        <dbReference type="EMBL" id="CAI9936610.1"/>
    </source>
</evidence>
<reference evidence="2 3" key="2">
    <citation type="submission" date="2024-07" db="EMBL/GenBank/DDBJ databases">
        <authorList>
            <person name="Akdeniz Z."/>
        </authorList>
    </citation>
    <scope>NUCLEOTIDE SEQUENCE [LARGE SCALE GENOMIC DNA]</scope>
</reference>
<name>A0AA86U036_9EUKA</name>
<sequence length="107" mass="12597">MAYQQTNYERSSRISNSMSYSQLLNTRESTATDLQATAQMLKIQHKTKQLIGYQKVIKSLNDRYQKVIENIEVLNSNQEAIIFYLEQQELYQQQQKSKASKSKEKKK</sequence>
<dbReference type="Proteomes" id="UP001642409">
    <property type="component" value="Unassembled WGS sequence"/>
</dbReference>
<dbReference type="EMBL" id="CAXDID020000552">
    <property type="protein sequence ID" value="CAL6102140.1"/>
    <property type="molecule type" value="Genomic_DNA"/>
</dbReference>
<dbReference type="AlphaFoldDB" id="A0AA86U036"/>
<reference evidence="1" key="1">
    <citation type="submission" date="2023-06" db="EMBL/GenBank/DDBJ databases">
        <authorList>
            <person name="Kurt Z."/>
        </authorList>
    </citation>
    <scope>NUCLEOTIDE SEQUENCE</scope>
</reference>
<dbReference type="EMBL" id="CATOUU010000638">
    <property type="protein sequence ID" value="CAI9936610.1"/>
    <property type="molecule type" value="Genomic_DNA"/>
</dbReference>
<protein>
    <submittedName>
        <fullName evidence="2">Hypothetical_protein</fullName>
    </submittedName>
</protein>
<accession>A0AA86U036</accession>
<evidence type="ECO:0000313" key="2">
    <source>
        <dbReference type="EMBL" id="CAL6102140.1"/>
    </source>
</evidence>
<gene>
    <name evidence="1" type="ORF">HINF_LOCUS24255</name>
    <name evidence="2" type="ORF">HINF_LOCUS71524</name>
</gene>
<organism evidence="1">
    <name type="scientific">Hexamita inflata</name>
    <dbReference type="NCBI Taxonomy" id="28002"/>
    <lineage>
        <taxon>Eukaryota</taxon>
        <taxon>Metamonada</taxon>
        <taxon>Diplomonadida</taxon>
        <taxon>Hexamitidae</taxon>
        <taxon>Hexamitinae</taxon>
        <taxon>Hexamita</taxon>
    </lineage>
</organism>